<dbReference type="EMBL" id="JACJSG010000020">
    <property type="protein sequence ID" value="MBD2502096.1"/>
    <property type="molecule type" value="Genomic_DNA"/>
</dbReference>
<accession>A0ABR8D566</accession>
<evidence type="ECO:0000313" key="1">
    <source>
        <dbReference type="EMBL" id="MBD2502096.1"/>
    </source>
</evidence>
<evidence type="ECO:0000313" key="2">
    <source>
        <dbReference type="Proteomes" id="UP000661112"/>
    </source>
</evidence>
<protein>
    <submittedName>
        <fullName evidence="1">Uncharacterized protein</fullName>
    </submittedName>
</protein>
<dbReference type="RefSeq" id="WP_190474010.1">
    <property type="nucleotide sequence ID" value="NZ_JACJSG010000020.1"/>
</dbReference>
<reference evidence="1 2" key="1">
    <citation type="journal article" date="2020" name="ISME J.">
        <title>Comparative genomics reveals insights into cyanobacterial evolution and habitat adaptation.</title>
        <authorList>
            <person name="Chen M.Y."/>
            <person name="Teng W.K."/>
            <person name="Zhao L."/>
            <person name="Hu C.X."/>
            <person name="Zhou Y.K."/>
            <person name="Han B.P."/>
            <person name="Song L.R."/>
            <person name="Shu W.S."/>
        </authorList>
    </citation>
    <scope>NUCLEOTIDE SEQUENCE [LARGE SCALE GENOMIC DNA]</scope>
    <source>
        <strain evidence="1 2">FACHB-119</strain>
    </source>
</reference>
<proteinExistence type="predicted"/>
<keyword evidence="2" id="KW-1185">Reference proteome</keyword>
<name>A0ABR8D566_9NOST</name>
<organism evidence="1 2">
    <name type="scientific">Anabaena azotica FACHB-119</name>
    <dbReference type="NCBI Taxonomy" id="947527"/>
    <lineage>
        <taxon>Bacteria</taxon>
        <taxon>Bacillati</taxon>
        <taxon>Cyanobacteriota</taxon>
        <taxon>Cyanophyceae</taxon>
        <taxon>Nostocales</taxon>
        <taxon>Nostocaceae</taxon>
        <taxon>Anabaena</taxon>
        <taxon>Anabaena azotica</taxon>
    </lineage>
</organism>
<sequence>MSKSSELCDTQLNLLFSQITRGLGSGDWGLGTLPYGTLRERQAQCIAGDWGLGTGDWGLATGVGEQPTPSPLTSVGF</sequence>
<comment type="caution">
    <text evidence="1">The sequence shown here is derived from an EMBL/GenBank/DDBJ whole genome shotgun (WGS) entry which is preliminary data.</text>
</comment>
<gene>
    <name evidence="1" type="ORF">H6G83_16000</name>
</gene>
<dbReference type="Proteomes" id="UP000661112">
    <property type="component" value="Unassembled WGS sequence"/>
</dbReference>